<name>A0AAU7UY58_9NOCA</name>
<gene>
    <name evidence="1" type="ORF">RBB84_02520</name>
</gene>
<organism evidence="1">
    <name type="scientific">Rhodococcus sp. D-6</name>
    <dbReference type="NCBI Taxonomy" id="1387842"/>
    <lineage>
        <taxon>Bacteria</taxon>
        <taxon>Bacillati</taxon>
        <taxon>Actinomycetota</taxon>
        <taxon>Actinomycetes</taxon>
        <taxon>Mycobacteriales</taxon>
        <taxon>Nocardiaceae</taxon>
        <taxon>Rhodococcus</taxon>
    </lineage>
</organism>
<dbReference type="KEGG" id="rhox:RBB84_02520"/>
<dbReference type="EMBL" id="CP132970">
    <property type="protein sequence ID" value="XBW04874.1"/>
    <property type="molecule type" value="Genomic_DNA"/>
</dbReference>
<evidence type="ECO:0008006" key="2">
    <source>
        <dbReference type="Google" id="ProtNLM"/>
    </source>
</evidence>
<reference evidence="1" key="1">
    <citation type="submission" date="2023-08" db="EMBL/GenBank/DDBJ databases">
        <title>The novel hydrolase IpcH responsible for the initial isoprocarb degradation step in Rhodococcus sp. D-6.</title>
        <authorList>
            <person name="Zhu Q."/>
        </authorList>
    </citation>
    <scope>NUCLEOTIDE SEQUENCE</scope>
    <source>
        <strain evidence="1">D-6</strain>
    </source>
</reference>
<sequence>MTKKSHAAEVEPDRVTYTVHEIVDYICRRHQLVWTTNGDIYALDPRNTKIQYDLDDDRFYDHAAATLFDDELRGDRTIPPTTWASAVRIAKGRVRQRPNQNRIPVALRAYHDPANQTLIIDLQNDDDEFVQITPGGWEIVDRPGGVIFTRSENQNPPLPRPVRTAPEDRDRIVRAWARAFGVGVDDSRFLLISGWSTLVFLSDLDRPGLGMYGPSGSGKTDRSKFVLSLVDPVDELDGVSTAEAAEVTSRESYVVTFDNLGNSFTDTFSDWFSKLVTGYMAKRRKLYTTNGVSRWKLKAPAMFTGLNVPTMKEDAKERLVAIEWATADADPAGKTAVRQRWPESLRSEVLGVVLDALVVLLGEYDTPRPELAAQRDLGRLKDYASMLHVLDSQGWPGGSRMTAYLDAMGTARVADAEENLIVRLVRQWFRSEAGSKTTEISPSDLLAALARQANLGEFHGDHRVVGMGKTLTLDGDTVTTKQLGNRLRESERQFRAVGVQVEKTSKGGSKGVRWTFSEVEVPEEG</sequence>
<proteinExistence type="predicted"/>
<accession>A0AAU7UY58</accession>
<protein>
    <recommendedName>
        <fullName evidence="2">DUF927 domain-containing protein</fullName>
    </recommendedName>
</protein>
<dbReference type="AlphaFoldDB" id="A0AAU7UY58"/>
<evidence type="ECO:0000313" key="1">
    <source>
        <dbReference type="EMBL" id="XBW04874.1"/>
    </source>
</evidence>
<dbReference type="RefSeq" id="WP_064255869.1">
    <property type="nucleotide sequence ID" value="NZ_CP132970.1"/>
</dbReference>